<dbReference type="EMBL" id="VSWD01000010">
    <property type="protein sequence ID" value="KAK3090142.1"/>
    <property type="molecule type" value="Genomic_DNA"/>
</dbReference>
<accession>A0AA88XTJ4</accession>
<proteinExistence type="predicted"/>
<evidence type="ECO:0008006" key="4">
    <source>
        <dbReference type="Google" id="ProtNLM"/>
    </source>
</evidence>
<comment type="caution">
    <text evidence="2">The sequence shown here is derived from an EMBL/GenBank/DDBJ whole genome shotgun (WGS) entry which is preliminary data.</text>
</comment>
<sequence length="288" mass="32036">MMHLKMLTTLHGKEAVSDPISRLSEQDFDINVEKEQPSNNASFRRRQVVSNWDRYHEPEVEDIHIGPTSRGDNFLKLLDSAGAASAQFRFKDEESWEDDETDQSEATCLNVDLASLATNLSCIPLHERLGLDQSLFTEEELNKMTEDAVKARSFRCTSATTSTDRNVKGSVNTSNIVQKDSKKTVIAEKCNTKTSETSHENKSLETLTCDALIDAKEKKTSKNKVDTGGSGGIEDDLDFLLSLDTPSVPVSEVTTQQSTSKESQKSKGKEKQHSGDEDLEDWLDSILD</sequence>
<evidence type="ECO:0000313" key="3">
    <source>
        <dbReference type="Proteomes" id="UP001186944"/>
    </source>
</evidence>
<evidence type="ECO:0000256" key="1">
    <source>
        <dbReference type="SAM" id="MobiDB-lite"/>
    </source>
</evidence>
<dbReference type="InterPro" id="IPR026187">
    <property type="entry name" value="Aven"/>
</dbReference>
<organism evidence="2 3">
    <name type="scientific">Pinctada imbricata</name>
    <name type="common">Atlantic pearl-oyster</name>
    <name type="synonym">Pinctada martensii</name>
    <dbReference type="NCBI Taxonomy" id="66713"/>
    <lineage>
        <taxon>Eukaryota</taxon>
        <taxon>Metazoa</taxon>
        <taxon>Spiralia</taxon>
        <taxon>Lophotrochozoa</taxon>
        <taxon>Mollusca</taxon>
        <taxon>Bivalvia</taxon>
        <taxon>Autobranchia</taxon>
        <taxon>Pteriomorphia</taxon>
        <taxon>Pterioida</taxon>
        <taxon>Pterioidea</taxon>
        <taxon>Pteriidae</taxon>
        <taxon>Pinctada</taxon>
    </lineage>
</organism>
<keyword evidence="3" id="KW-1185">Reference proteome</keyword>
<dbReference type="AlphaFoldDB" id="A0AA88XTJ4"/>
<gene>
    <name evidence="2" type="ORF">FSP39_009478</name>
</gene>
<feature type="region of interest" description="Disordered" evidence="1">
    <location>
        <begin position="220"/>
        <end position="288"/>
    </location>
</feature>
<feature type="compositionally biased region" description="Low complexity" evidence="1">
    <location>
        <begin position="247"/>
        <end position="261"/>
    </location>
</feature>
<evidence type="ECO:0000313" key="2">
    <source>
        <dbReference type="EMBL" id="KAK3090142.1"/>
    </source>
</evidence>
<dbReference type="Proteomes" id="UP001186944">
    <property type="component" value="Unassembled WGS sequence"/>
</dbReference>
<dbReference type="PANTHER" id="PTHR16524">
    <property type="entry name" value="CELL DEATH REGULATOR AVEN"/>
    <property type="match status" value="1"/>
</dbReference>
<feature type="compositionally biased region" description="Basic and acidic residues" evidence="1">
    <location>
        <begin position="262"/>
        <end position="276"/>
    </location>
</feature>
<reference evidence="2" key="1">
    <citation type="submission" date="2019-08" db="EMBL/GenBank/DDBJ databases">
        <title>The improved chromosome-level genome for the pearl oyster Pinctada fucata martensii using PacBio sequencing and Hi-C.</title>
        <authorList>
            <person name="Zheng Z."/>
        </authorList>
    </citation>
    <scope>NUCLEOTIDE SEQUENCE</scope>
    <source>
        <strain evidence="2">ZZ-2019</strain>
        <tissue evidence="2">Adductor muscle</tissue>
    </source>
</reference>
<feature type="compositionally biased region" description="Acidic residues" evidence="1">
    <location>
        <begin position="277"/>
        <end position="288"/>
    </location>
</feature>
<protein>
    <recommendedName>
        <fullName evidence="4">Cell death regulator Aven</fullName>
    </recommendedName>
</protein>
<dbReference type="PANTHER" id="PTHR16524:SF2">
    <property type="entry name" value="CELL DEATH REGULATOR AVEN"/>
    <property type="match status" value="1"/>
</dbReference>
<dbReference type="GO" id="GO:0010972">
    <property type="term" value="P:negative regulation of G2/M transition of mitotic cell cycle"/>
    <property type="evidence" value="ECO:0007669"/>
    <property type="project" value="TreeGrafter"/>
</dbReference>
<name>A0AA88XTJ4_PINIB</name>